<dbReference type="EMBL" id="AZHD01000005">
    <property type="protein sequence ID" value="OAA63371.1"/>
    <property type="molecule type" value="Genomic_DNA"/>
</dbReference>
<feature type="transmembrane region" description="Helical" evidence="1">
    <location>
        <begin position="206"/>
        <end position="223"/>
    </location>
</feature>
<accession>A0A167W5P6</accession>
<dbReference type="Gene3D" id="1.25.40.10">
    <property type="entry name" value="Tetratricopeptide repeat domain"/>
    <property type="match status" value="3"/>
</dbReference>
<keyword evidence="4" id="KW-1185">Reference proteome</keyword>
<dbReference type="Pfam" id="PF13374">
    <property type="entry name" value="TPR_10"/>
    <property type="match status" value="3"/>
</dbReference>
<dbReference type="Pfam" id="PF13424">
    <property type="entry name" value="TPR_12"/>
    <property type="match status" value="3"/>
</dbReference>
<dbReference type="InterPro" id="IPR010730">
    <property type="entry name" value="HET"/>
</dbReference>
<keyword evidence="1" id="KW-0812">Transmembrane</keyword>
<evidence type="ECO:0000313" key="3">
    <source>
        <dbReference type="EMBL" id="OAA63371.1"/>
    </source>
</evidence>
<gene>
    <name evidence="3" type="ORF">SPI_03534</name>
</gene>
<protein>
    <submittedName>
        <fullName evidence="3">Heterokaryon incompatibility</fullName>
    </submittedName>
</protein>
<keyword evidence="1" id="KW-0472">Membrane</keyword>
<comment type="caution">
    <text evidence="3">The sequence shown here is derived from an EMBL/GenBank/DDBJ whole genome shotgun (WGS) entry which is preliminary data.</text>
</comment>
<feature type="domain" description="Heterokaryon incompatibility" evidence="2">
    <location>
        <begin position="26"/>
        <end position="115"/>
    </location>
</feature>
<organism evidence="3 4">
    <name type="scientific">Niveomyces insectorum RCEF 264</name>
    <dbReference type="NCBI Taxonomy" id="1081102"/>
    <lineage>
        <taxon>Eukaryota</taxon>
        <taxon>Fungi</taxon>
        <taxon>Dikarya</taxon>
        <taxon>Ascomycota</taxon>
        <taxon>Pezizomycotina</taxon>
        <taxon>Sordariomycetes</taxon>
        <taxon>Hypocreomycetidae</taxon>
        <taxon>Hypocreales</taxon>
        <taxon>Cordycipitaceae</taxon>
        <taxon>Niveomyces</taxon>
    </lineage>
</organism>
<dbReference type="Proteomes" id="UP000076874">
    <property type="component" value="Unassembled WGS sequence"/>
</dbReference>
<sequence>MRLLRRCNDGALRLERYTDRSKRPPYAILSHTWGSDDEEVTYKDMLNESGTGKVGYEKIRFCAEQAMRDGLEYFWVDTCCIDKENNAELAEAINSMFRWYQESQQCYVYLADVSVTRAKQDYEDKLRASKWFTRGWTLQELLAPKQVHFFSREGRHLGDKSSLEQLIHESTGVDIDALRGRPMHTFDVEARFNWAKTRRTTRDEDWVYCLLGIFGVFMPPIYGEGRDHAAGRLREQIDKRSSRPVAKAAAAAAGPDTSPCWMVPFGRNKDFVGRETILAQLLKLIPPDADTDGCQQTAIEGLGGIGKTQIALEAAFRVKEANQNCSVFWVPAMDTATFEKALYDIGRHLRISGLGANQADVKSRVKAALSQADHDWLLVVDNADDAAVLGGIPPTADESAATTATPRLLHDWCPTGRHGSVLLTTRDGGVVRTLDIPRSHVIRVPEMGRDEATKLLQRSLGAAAAADLVVSETATQLLDFLADLPLAIRQASAYMTQTGMTAAKYLAYCQKDEEHTIALLSKGFADRGRYKTGDNAIAKTWLISFRRILQHHPLAAQYLQFMSFLGEKDIPRGLLPPADNDLEMDEAVGVLLSYGFLSRRSQDDVYDMHRLVALATRNWLAAEGTFDACIATVVQRLNDVFPFPDPDSISLCKTYLPHTQKALRFYKKSPTLEQTPLTWLFESVAATQCNLGKYADAEVMFREAFDRLVEEKGAEHQETLRVRINIASCVINQGRYGDAVALYRETLALCTEALGAVDLQTLRCKTTLAMSIHNSGDIAQAEIRYKELIAQLTQTVGAEHDLTLLNKRQLANLFCDQGRYAEGEALLREVYVLQREKFGAEHFFTIETADRIAISLISQRKWAEAKPICLQTLEQRTKTLGPDHPDTLQTELLSADILRGEGKYAEAEVVCRRIVAKLTATLGAQSVLTMEANCTLAHTLVSMRRFAEAEVLFSEVYVHRSKVFGSEHPNTLQSATDLANGLRLQEKWAEAERLARETLAIQRRVLGDRHPDTLRSKRIMAACLAGSGKHAEGELVLREVLETQTSIFGAKDSKTLATRGALAQALFRHGKVVESEAEHRETLAGLTDSLGAEHPESLQCSHDLAVVLAEQAKYVEAEVRLRTTLALRTKTLGADNIKTLQTAHWLTFVLHHQGKLCEAETLYRNTLSRQENTQGASHPDTIRMRDDLAILVSSRETQQHTGAGAFLQRALRQAKTLRLSRRPKRVDENYLPNA</sequence>
<dbReference type="PANTHER" id="PTHR46082">
    <property type="entry name" value="ATP/GTP-BINDING PROTEIN-RELATED"/>
    <property type="match status" value="1"/>
</dbReference>
<evidence type="ECO:0000259" key="2">
    <source>
        <dbReference type="Pfam" id="PF06985"/>
    </source>
</evidence>
<proteinExistence type="predicted"/>
<name>A0A167W5P6_9HYPO</name>
<dbReference type="SUPFAM" id="SSF52540">
    <property type="entry name" value="P-loop containing nucleoside triphosphate hydrolases"/>
    <property type="match status" value="1"/>
</dbReference>
<dbReference type="SUPFAM" id="SSF48452">
    <property type="entry name" value="TPR-like"/>
    <property type="match status" value="4"/>
</dbReference>
<dbReference type="InterPro" id="IPR027417">
    <property type="entry name" value="P-loop_NTPase"/>
</dbReference>
<dbReference type="Gene3D" id="3.40.50.300">
    <property type="entry name" value="P-loop containing nucleotide triphosphate hydrolases"/>
    <property type="match status" value="1"/>
</dbReference>
<evidence type="ECO:0000313" key="4">
    <source>
        <dbReference type="Proteomes" id="UP000076874"/>
    </source>
</evidence>
<dbReference type="InterPro" id="IPR053137">
    <property type="entry name" value="NLR-like"/>
</dbReference>
<dbReference type="STRING" id="1081102.A0A167W5P6"/>
<dbReference type="AlphaFoldDB" id="A0A167W5P6"/>
<dbReference type="OrthoDB" id="626167at2759"/>
<dbReference type="PANTHER" id="PTHR46082:SF6">
    <property type="entry name" value="AAA+ ATPASE DOMAIN-CONTAINING PROTEIN-RELATED"/>
    <property type="match status" value="1"/>
</dbReference>
<keyword evidence="1" id="KW-1133">Transmembrane helix</keyword>
<evidence type="ECO:0000256" key="1">
    <source>
        <dbReference type="SAM" id="Phobius"/>
    </source>
</evidence>
<dbReference type="Pfam" id="PF06985">
    <property type="entry name" value="HET"/>
    <property type="match status" value="1"/>
</dbReference>
<dbReference type="InterPro" id="IPR011990">
    <property type="entry name" value="TPR-like_helical_dom_sf"/>
</dbReference>
<reference evidence="3 4" key="1">
    <citation type="journal article" date="2016" name="Genome Biol. Evol.">
        <title>Divergent and convergent evolution of fungal pathogenicity.</title>
        <authorList>
            <person name="Shang Y."/>
            <person name="Xiao G."/>
            <person name="Zheng P."/>
            <person name="Cen K."/>
            <person name="Zhan S."/>
            <person name="Wang C."/>
        </authorList>
    </citation>
    <scope>NUCLEOTIDE SEQUENCE [LARGE SCALE GENOMIC DNA]</scope>
    <source>
        <strain evidence="3 4">RCEF 264</strain>
    </source>
</reference>